<evidence type="ECO:0000313" key="11">
    <source>
        <dbReference type="EMBL" id="ORZ39837.1"/>
    </source>
</evidence>
<accession>A0A1Y2HZ00</accession>
<gene>
    <name evidence="11" type="ORF">BCR44DRAFT_1425731</name>
</gene>
<dbReference type="GO" id="GO:0006508">
    <property type="term" value="P:proteolysis"/>
    <property type="evidence" value="ECO:0007669"/>
    <property type="project" value="UniProtKB-KW"/>
</dbReference>
<feature type="domain" description="Peptidase M14" evidence="10">
    <location>
        <begin position="140"/>
        <end position="446"/>
    </location>
</feature>
<comment type="cofactor">
    <cofactor evidence="1">
        <name>Zn(2+)</name>
        <dbReference type="ChEBI" id="CHEBI:29105"/>
    </cofactor>
</comment>
<keyword evidence="3" id="KW-0645">Protease</keyword>
<feature type="region of interest" description="Disordered" evidence="8">
    <location>
        <begin position="199"/>
        <end position="226"/>
    </location>
</feature>
<keyword evidence="4" id="KW-0378">Hydrolase</keyword>
<feature type="chain" id="PRO_5013345150" description="Peptidase M14 domain-containing protein" evidence="9">
    <location>
        <begin position="25"/>
        <end position="453"/>
    </location>
</feature>
<dbReference type="SMART" id="SM00631">
    <property type="entry name" value="Zn_pept"/>
    <property type="match status" value="1"/>
</dbReference>
<dbReference type="GO" id="GO:0008270">
    <property type="term" value="F:zinc ion binding"/>
    <property type="evidence" value="ECO:0007669"/>
    <property type="project" value="InterPro"/>
</dbReference>
<dbReference type="PANTHER" id="PTHR11705:SF143">
    <property type="entry name" value="SLL0236 PROTEIN"/>
    <property type="match status" value="1"/>
</dbReference>
<dbReference type="SUPFAM" id="SSF53187">
    <property type="entry name" value="Zn-dependent exopeptidases"/>
    <property type="match status" value="2"/>
</dbReference>
<feature type="signal peptide" evidence="9">
    <location>
        <begin position="1"/>
        <end position="24"/>
    </location>
</feature>
<evidence type="ECO:0000256" key="2">
    <source>
        <dbReference type="ARBA" id="ARBA00005988"/>
    </source>
</evidence>
<dbReference type="OrthoDB" id="3626597at2759"/>
<protein>
    <recommendedName>
        <fullName evidence="10">Peptidase M14 domain-containing protein</fullName>
    </recommendedName>
</protein>
<evidence type="ECO:0000256" key="5">
    <source>
        <dbReference type="ARBA" id="ARBA00022833"/>
    </source>
</evidence>
<keyword evidence="12" id="KW-1185">Reference proteome</keyword>
<name>A0A1Y2HZ00_9FUNG</name>
<evidence type="ECO:0000256" key="8">
    <source>
        <dbReference type="SAM" id="MobiDB-lite"/>
    </source>
</evidence>
<keyword evidence="9" id="KW-0732">Signal</keyword>
<evidence type="ECO:0000259" key="10">
    <source>
        <dbReference type="PROSITE" id="PS52035"/>
    </source>
</evidence>
<dbReference type="Proteomes" id="UP000193411">
    <property type="component" value="Unassembled WGS sequence"/>
</dbReference>
<dbReference type="AlphaFoldDB" id="A0A1Y2HZ00"/>
<evidence type="ECO:0000256" key="9">
    <source>
        <dbReference type="SAM" id="SignalP"/>
    </source>
</evidence>
<proteinExistence type="inferred from homology"/>
<keyword evidence="6" id="KW-0482">Metalloprotease</keyword>
<reference evidence="11 12" key="1">
    <citation type="submission" date="2016-07" db="EMBL/GenBank/DDBJ databases">
        <title>Pervasive Adenine N6-methylation of Active Genes in Fungi.</title>
        <authorList>
            <consortium name="DOE Joint Genome Institute"/>
            <person name="Mondo S.J."/>
            <person name="Dannebaum R.O."/>
            <person name="Kuo R.C."/>
            <person name="Labutti K."/>
            <person name="Haridas S."/>
            <person name="Kuo A."/>
            <person name="Salamov A."/>
            <person name="Ahrendt S.R."/>
            <person name="Lipzen A."/>
            <person name="Sullivan W."/>
            <person name="Andreopoulos W.B."/>
            <person name="Clum A."/>
            <person name="Lindquist E."/>
            <person name="Daum C."/>
            <person name="Ramamoorthy G.K."/>
            <person name="Gryganskyi A."/>
            <person name="Culley D."/>
            <person name="Magnuson J.K."/>
            <person name="James T.Y."/>
            <person name="O'Malley M.A."/>
            <person name="Stajich J.E."/>
            <person name="Spatafora J.W."/>
            <person name="Visel A."/>
            <person name="Grigoriev I.V."/>
        </authorList>
    </citation>
    <scope>NUCLEOTIDE SEQUENCE [LARGE SCALE GENOMIC DNA]</scope>
    <source>
        <strain evidence="11 12">PL171</strain>
    </source>
</reference>
<dbReference type="Gene3D" id="3.40.630.10">
    <property type="entry name" value="Zn peptidases"/>
    <property type="match status" value="2"/>
</dbReference>
<evidence type="ECO:0000256" key="7">
    <source>
        <dbReference type="PROSITE-ProRule" id="PRU01379"/>
    </source>
</evidence>
<dbReference type="GO" id="GO:0005615">
    <property type="term" value="C:extracellular space"/>
    <property type="evidence" value="ECO:0007669"/>
    <property type="project" value="TreeGrafter"/>
</dbReference>
<dbReference type="PANTHER" id="PTHR11705">
    <property type="entry name" value="PROTEASE FAMILY M14 CARBOXYPEPTIDASE A,B"/>
    <property type="match status" value="1"/>
</dbReference>
<dbReference type="GO" id="GO:0004181">
    <property type="term" value="F:metallocarboxypeptidase activity"/>
    <property type="evidence" value="ECO:0007669"/>
    <property type="project" value="InterPro"/>
</dbReference>
<keyword evidence="5" id="KW-0862">Zinc</keyword>
<comment type="similarity">
    <text evidence="2 7">Belongs to the peptidase M14 family.</text>
</comment>
<dbReference type="Pfam" id="PF00246">
    <property type="entry name" value="Peptidase_M14"/>
    <property type="match status" value="1"/>
</dbReference>
<evidence type="ECO:0000256" key="4">
    <source>
        <dbReference type="ARBA" id="ARBA00022801"/>
    </source>
</evidence>
<dbReference type="SUPFAM" id="SSF54897">
    <property type="entry name" value="Protease propeptides/inhibitors"/>
    <property type="match status" value="1"/>
</dbReference>
<feature type="region of interest" description="Disordered" evidence="8">
    <location>
        <begin position="311"/>
        <end position="330"/>
    </location>
</feature>
<evidence type="ECO:0000256" key="1">
    <source>
        <dbReference type="ARBA" id="ARBA00001947"/>
    </source>
</evidence>
<comment type="caution">
    <text evidence="11">The sequence shown here is derived from an EMBL/GenBank/DDBJ whole genome shotgun (WGS) entry which is preliminary data.</text>
</comment>
<evidence type="ECO:0000256" key="3">
    <source>
        <dbReference type="ARBA" id="ARBA00022670"/>
    </source>
</evidence>
<sequence length="453" mass="49646">MAARPRTTLLTILLLALLAVSAQSEFIHSLPGDLARRDVDVASYKGNQVIRIVNPSKALLRAVGSNGLDVWGRGKDTIDVRVTGDADVSKIRKLNGGVVNFDVVVPDVQAVIDKDIKSRAAARESLGAQAVPTDISYFKSFHTYPEIVEFLQTKCSQFADICSFGSLGKTVEGRDIAVLKLGTPGRTSPKSTSRHCCMRVSGRAPRRPSSSFSSCSSSTRPTPRSRTCLTRPRFTLYVFFHVAAESYRDSLLPPRSSNSCSRTNQAPLVNVDGYLYTQSGNRLWRKNRRRNSNGSYGIDLNRNFAFHWGNGGSSTNPRDDTYRGPRAASEPETQAVTEYFKTKLPRAAQYKQVTDKMRDLIAGVHGEQFRSIKSVDLYPTSGTANDLFYSLDRVGPAGTTVKPYGVAFELRPSSGFGGSGFVLPPEEIIPAGEEILPAFIHFARNAIENPLRA</sequence>
<organism evidence="11 12">
    <name type="scientific">Catenaria anguillulae PL171</name>
    <dbReference type="NCBI Taxonomy" id="765915"/>
    <lineage>
        <taxon>Eukaryota</taxon>
        <taxon>Fungi</taxon>
        <taxon>Fungi incertae sedis</taxon>
        <taxon>Blastocladiomycota</taxon>
        <taxon>Blastocladiomycetes</taxon>
        <taxon>Blastocladiales</taxon>
        <taxon>Catenariaceae</taxon>
        <taxon>Catenaria</taxon>
    </lineage>
</organism>
<feature type="active site" description="Proton donor/acceptor" evidence="7">
    <location>
        <position position="409"/>
    </location>
</feature>
<dbReference type="PROSITE" id="PS52035">
    <property type="entry name" value="PEPTIDASE_M14"/>
    <property type="match status" value="1"/>
</dbReference>
<dbReference type="InterPro" id="IPR000834">
    <property type="entry name" value="Peptidase_M14"/>
</dbReference>
<evidence type="ECO:0000313" key="12">
    <source>
        <dbReference type="Proteomes" id="UP000193411"/>
    </source>
</evidence>
<evidence type="ECO:0000256" key="6">
    <source>
        <dbReference type="ARBA" id="ARBA00023049"/>
    </source>
</evidence>
<dbReference type="EMBL" id="MCFL01000004">
    <property type="protein sequence ID" value="ORZ39837.1"/>
    <property type="molecule type" value="Genomic_DNA"/>
</dbReference>